<dbReference type="PIRSF" id="PIRSF017393">
    <property type="entry name" value="MTase_SAV2177"/>
    <property type="match status" value="1"/>
</dbReference>
<dbReference type="Pfam" id="PF04672">
    <property type="entry name" value="Methyltransf_19"/>
    <property type="match status" value="1"/>
</dbReference>
<gene>
    <name evidence="1" type="ORF">GCM10009539_30480</name>
</gene>
<accession>A0ABN0U9B1</accession>
<organism evidence="1 2">
    <name type="scientific">Cryptosporangium japonicum</name>
    <dbReference type="NCBI Taxonomy" id="80872"/>
    <lineage>
        <taxon>Bacteria</taxon>
        <taxon>Bacillati</taxon>
        <taxon>Actinomycetota</taxon>
        <taxon>Actinomycetes</taxon>
        <taxon>Cryptosporangiales</taxon>
        <taxon>Cryptosporangiaceae</taxon>
        <taxon>Cryptosporangium</taxon>
    </lineage>
</organism>
<evidence type="ECO:0000313" key="1">
    <source>
        <dbReference type="EMBL" id="GAA0242956.1"/>
    </source>
</evidence>
<dbReference type="Proteomes" id="UP001500967">
    <property type="component" value="Unassembled WGS sequence"/>
</dbReference>
<dbReference type="InterPro" id="IPR029063">
    <property type="entry name" value="SAM-dependent_MTases_sf"/>
</dbReference>
<keyword evidence="2" id="KW-1185">Reference proteome</keyword>
<dbReference type="InterPro" id="IPR006764">
    <property type="entry name" value="SAM_dep_MeTrfase_SAV2177_type"/>
</dbReference>
<dbReference type="GO" id="GO:0032259">
    <property type="term" value="P:methylation"/>
    <property type="evidence" value="ECO:0007669"/>
    <property type="project" value="UniProtKB-KW"/>
</dbReference>
<proteinExistence type="predicted"/>
<keyword evidence="1" id="KW-0808">Transferase</keyword>
<protein>
    <submittedName>
        <fullName evidence="1">SAM-dependent methyltransferase</fullName>
    </submittedName>
</protein>
<evidence type="ECO:0000313" key="2">
    <source>
        <dbReference type="Proteomes" id="UP001500967"/>
    </source>
</evidence>
<sequence length="254" mass="27177">MTTMDTDTPQTARIWNYLLGGTDNYPADRAVGDQIVQGMPQLAENARLSRAFLNRATRYLAGEAGVGQFLDVGSGLPAASNTHEVAQAVDPAARVVYVDSDPLVAAHARTLLTSTPEGATDYLEADMRDPATILSGAARTLDLDRPVALFLMGVLGHVESDDEAAAIVHGFLDALAPGSYFAMYDGSDTSAANTEAVRIWNLSANPQYHLRSVERIAALFDGLDLVEPGVVPVTRWRSDGDEVDQYCAVGRKPV</sequence>
<dbReference type="Gene3D" id="3.40.50.150">
    <property type="entry name" value="Vaccinia Virus protein VP39"/>
    <property type="match status" value="1"/>
</dbReference>
<dbReference type="EMBL" id="BAAAGX010000011">
    <property type="protein sequence ID" value="GAA0242956.1"/>
    <property type="molecule type" value="Genomic_DNA"/>
</dbReference>
<keyword evidence="1" id="KW-0489">Methyltransferase</keyword>
<dbReference type="GO" id="GO:0008168">
    <property type="term" value="F:methyltransferase activity"/>
    <property type="evidence" value="ECO:0007669"/>
    <property type="project" value="UniProtKB-KW"/>
</dbReference>
<comment type="caution">
    <text evidence="1">The sequence shown here is derived from an EMBL/GenBank/DDBJ whole genome shotgun (WGS) entry which is preliminary data.</text>
</comment>
<reference evidence="1 2" key="1">
    <citation type="journal article" date="2019" name="Int. J. Syst. Evol. Microbiol.">
        <title>The Global Catalogue of Microorganisms (GCM) 10K type strain sequencing project: providing services to taxonomists for standard genome sequencing and annotation.</title>
        <authorList>
            <consortium name="The Broad Institute Genomics Platform"/>
            <consortium name="The Broad Institute Genome Sequencing Center for Infectious Disease"/>
            <person name="Wu L."/>
            <person name="Ma J."/>
        </authorList>
    </citation>
    <scope>NUCLEOTIDE SEQUENCE [LARGE SCALE GENOMIC DNA]</scope>
    <source>
        <strain evidence="1 2">JCM 10425</strain>
    </source>
</reference>
<dbReference type="SUPFAM" id="SSF53335">
    <property type="entry name" value="S-adenosyl-L-methionine-dependent methyltransferases"/>
    <property type="match status" value="1"/>
</dbReference>
<name>A0ABN0U9B1_9ACTN</name>